<dbReference type="EMBL" id="BMVF01000017">
    <property type="protein sequence ID" value="GHD94282.1"/>
    <property type="molecule type" value="Genomic_DNA"/>
</dbReference>
<organism evidence="2 3">
    <name type="scientific">Streptomyces naganishii JCM 4654</name>
    <dbReference type="NCBI Taxonomy" id="1306179"/>
    <lineage>
        <taxon>Bacteria</taxon>
        <taxon>Bacillati</taxon>
        <taxon>Actinomycetota</taxon>
        <taxon>Actinomycetes</taxon>
        <taxon>Kitasatosporales</taxon>
        <taxon>Streptomycetaceae</taxon>
        <taxon>Streptomyces</taxon>
    </lineage>
</organism>
<dbReference type="AlphaFoldDB" id="A0A919CXI4"/>
<evidence type="ECO:0000256" key="1">
    <source>
        <dbReference type="SAM" id="MobiDB-lite"/>
    </source>
</evidence>
<evidence type="ECO:0000313" key="3">
    <source>
        <dbReference type="Proteomes" id="UP000608955"/>
    </source>
</evidence>
<dbReference type="Proteomes" id="UP000608955">
    <property type="component" value="Unassembled WGS sequence"/>
</dbReference>
<gene>
    <name evidence="2" type="ORF">GCM10010508_54280</name>
</gene>
<feature type="region of interest" description="Disordered" evidence="1">
    <location>
        <begin position="35"/>
        <end position="71"/>
    </location>
</feature>
<reference evidence="2" key="2">
    <citation type="submission" date="2020-09" db="EMBL/GenBank/DDBJ databases">
        <authorList>
            <person name="Sun Q."/>
            <person name="Ohkuma M."/>
        </authorList>
    </citation>
    <scope>NUCLEOTIDE SEQUENCE</scope>
    <source>
        <strain evidence="2">JCM 4654</strain>
    </source>
</reference>
<evidence type="ECO:0000313" key="2">
    <source>
        <dbReference type="EMBL" id="GHD94282.1"/>
    </source>
</evidence>
<sequence length="125" mass="13137">MILPPVDGEVTVGADTRHRVHWRLLRRPRSFELSTPVTARPYEQPDPAGPRTPAHCNPAPPRPRPGLPGAVAPGEVLRTGVRALGIRPGVWVLGIRPGVRASAAGPPSGSRHPALGVRPGFGALA</sequence>
<reference evidence="2" key="1">
    <citation type="journal article" date="2014" name="Int. J. Syst. Evol. Microbiol.">
        <title>Complete genome sequence of Corynebacterium casei LMG S-19264T (=DSM 44701T), isolated from a smear-ripened cheese.</title>
        <authorList>
            <consortium name="US DOE Joint Genome Institute (JGI-PGF)"/>
            <person name="Walter F."/>
            <person name="Albersmeier A."/>
            <person name="Kalinowski J."/>
            <person name="Ruckert C."/>
        </authorList>
    </citation>
    <scope>NUCLEOTIDE SEQUENCE</scope>
    <source>
        <strain evidence="2">JCM 4654</strain>
    </source>
</reference>
<protein>
    <submittedName>
        <fullName evidence="2">Uncharacterized protein</fullName>
    </submittedName>
</protein>
<feature type="region of interest" description="Disordered" evidence="1">
    <location>
        <begin position="100"/>
        <end position="125"/>
    </location>
</feature>
<proteinExistence type="predicted"/>
<keyword evidence="3" id="KW-1185">Reference proteome</keyword>
<name>A0A919CXI4_9ACTN</name>
<accession>A0A919CXI4</accession>
<comment type="caution">
    <text evidence="2">The sequence shown here is derived from an EMBL/GenBank/DDBJ whole genome shotgun (WGS) entry which is preliminary data.</text>
</comment>